<dbReference type="GO" id="GO:0004222">
    <property type="term" value="F:metalloendopeptidase activity"/>
    <property type="evidence" value="ECO:0007669"/>
    <property type="project" value="InterPro"/>
</dbReference>
<dbReference type="InterPro" id="IPR024079">
    <property type="entry name" value="MetalloPept_cat_dom_sf"/>
</dbReference>
<dbReference type="Pfam" id="PF01400">
    <property type="entry name" value="Astacin"/>
    <property type="match status" value="1"/>
</dbReference>
<keyword evidence="4" id="KW-1185">Reference proteome</keyword>
<dbReference type="SUPFAM" id="SSF55486">
    <property type="entry name" value="Metalloproteases ('zincins'), catalytic domain"/>
    <property type="match status" value="1"/>
</dbReference>
<evidence type="ECO:0000313" key="4">
    <source>
        <dbReference type="Proteomes" id="UP001140502"/>
    </source>
</evidence>
<evidence type="ECO:0000313" key="3">
    <source>
        <dbReference type="EMBL" id="KAJ4315822.1"/>
    </source>
</evidence>
<feature type="region of interest" description="Disordered" evidence="1">
    <location>
        <begin position="219"/>
        <end position="248"/>
    </location>
</feature>
<gene>
    <name evidence="3" type="ORF">N0V84_008156</name>
</gene>
<dbReference type="Gene3D" id="3.40.390.10">
    <property type="entry name" value="Collagenase (Catalytic Domain)"/>
    <property type="match status" value="1"/>
</dbReference>
<dbReference type="InterPro" id="IPR001506">
    <property type="entry name" value="Peptidase_M12A"/>
</dbReference>
<evidence type="ECO:0000259" key="2">
    <source>
        <dbReference type="Pfam" id="PF01400"/>
    </source>
</evidence>
<comment type="caution">
    <text evidence="3">The sequence shown here is derived from an EMBL/GenBank/DDBJ whole genome shotgun (WGS) entry which is preliminary data.</text>
</comment>
<protein>
    <recommendedName>
        <fullName evidence="2">Peptidase M12A domain-containing protein</fullName>
    </recommendedName>
</protein>
<feature type="region of interest" description="Disordered" evidence="1">
    <location>
        <begin position="16"/>
        <end position="58"/>
    </location>
</feature>
<dbReference type="OrthoDB" id="291007at2759"/>
<feature type="compositionally biased region" description="Acidic residues" evidence="1">
    <location>
        <begin position="39"/>
        <end position="53"/>
    </location>
</feature>
<feature type="compositionally biased region" description="Polar residues" evidence="1">
    <location>
        <begin position="16"/>
        <end position="35"/>
    </location>
</feature>
<dbReference type="Proteomes" id="UP001140502">
    <property type="component" value="Unassembled WGS sequence"/>
</dbReference>
<dbReference type="EMBL" id="JAPEUR010000194">
    <property type="protein sequence ID" value="KAJ4315822.1"/>
    <property type="molecule type" value="Genomic_DNA"/>
</dbReference>
<feature type="region of interest" description="Disordered" evidence="1">
    <location>
        <begin position="276"/>
        <end position="314"/>
    </location>
</feature>
<accession>A0A9W9BMP7</accession>
<sequence length="387" mass="44027">MPYCRLVVADMSSQYSHQYPSSNSYQEPGSGSTWTGGDAEYDGDPNGNDDGDPDTGTGDWANAAGLNHRLWPKDKYFLHVCFINGHSSDKDKVKSLIEEHYNTLRMRIKFVFLEDDDPRASDIRVSFTAHGVSRSCIGTEAERHRYESTMTLNMHHNDHRSAEERRKHRQSDVLHEFGHALGMEHEHAHPDCPIKWNYRIVQGRRGWDAQQVRHNYTKLDKASTTKRNAYDPKSIMHYPVEPGDTQGGTLEIPMNTELSDGDKEFLRWIYPIPESCSSSSRQNKKSTSGKKSSRKHHKGRRDDEQRQDVVYQQDNSSIVESTVVDPRVYETVFYPSYGYNAVDGGSYVHGGGSTAVADNQETEATGYEYQLYDGEAGPRQWQESYGP</sequence>
<name>A0A9W9BMP7_9HYPO</name>
<evidence type="ECO:0000256" key="1">
    <source>
        <dbReference type="SAM" id="MobiDB-lite"/>
    </source>
</evidence>
<dbReference type="AlphaFoldDB" id="A0A9W9BMP7"/>
<reference evidence="3" key="1">
    <citation type="submission" date="2022-10" db="EMBL/GenBank/DDBJ databases">
        <title>Tapping the CABI collections for fungal endophytes: first genome assemblies for Collariella, Neodidymelliopsis, Ascochyta clinopodiicola, Didymella pomorum, Didymosphaeria variabile, Neocosmospora piperis and Neocucurbitaria cava.</title>
        <authorList>
            <person name="Hill R."/>
        </authorList>
    </citation>
    <scope>NUCLEOTIDE SEQUENCE</scope>
    <source>
        <strain evidence="3">IMI 366586</strain>
    </source>
</reference>
<feature type="compositionally biased region" description="Basic residues" evidence="1">
    <location>
        <begin position="282"/>
        <end position="299"/>
    </location>
</feature>
<dbReference type="GO" id="GO:0006508">
    <property type="term" value="P:proteolysis"/>
    <property type="evidence" value="ECO:0007669"/>
    <property type="project" value="InterPro"/>
</dbReference>
<organism evidence="3 4">
    <name type="scientific">Fusarium piperis</name>
    <dbReference type="NCBI Taxonomy" id="1435070"/>
    <lineage>
        <taxon>Eukaryota</taxon>
        <taxon>Fungi</taxon>
        <taxon>Dikarya</taxon>
        <taxon>Ascomycota</taxon>
        <taxon>Pezizomycotina</taxon>
        <taxon>Sordariomycetes</taxon>
        <taxon>Hypocreomycetidae</taxon>
        <taxon>Hypocreales</taxon>
        <taxon>Nectriaceae</taxon>
        <taxon>Fusarium</taxon>
        <taxon>Fusarium solani species complex</taxon>
    </lineage>
</organism>
<proteinExistence type="predicted"/>
<feature type="domain" description="Peptidase M12A" evidence="2">
    <location>
        <begin position="173"/>
        <end position="240"/>
    </location>
</feature>